<dbReference type="PANTHER" id="PTHR40254">
    <property type="entry name" value="BLR0577 PROTEIN"/>
    <property type="match status" value="1"/>
</dbReference>
<dbReference type="PANTHER" id="PTHR40254:SF1">
    <property type="entry name" value="BLR0577 PROTEIN"/>
    <property type="match status" value="1"/>
</dbReference>
<proteinExistence type="predicted"/>
<evidence type="ECO:0000313" key="3">
    <source>
        <dbReference type="Proteomes" id="UP000189376"/>
    </source>
</evidence>
<dbReference type="Proteomes" id="UP000189376">
    <property type="component" value="Unassembled WGS sequence"/>
</dbReference>
<dbReference type="InterPro" id="IPR038732">
    <property type="entry name" value="HpyO/CreE_NAD-binding"/>
</dbReference>
<organism evidence="2 3">
    <name type="scientific">Acinetobacter genomosp. 33YU</name>
    <dbReference type="NCBI Taxonomy" id="1675530"/>
    <lineage>
        <taxon>Bacteria</taxon>
        <taxon>Pseudomonadati</taxon>
        <taxon>Pseudomonadota</taxon>
        <taxon>Gammaproteobacteria</taxon>
        <taxon>Moraxellales</taxon>
        <taxon>Moraxellaceae</taxon>
        <taxon>Acinetobacter</taxon>
    </lineage>
</organism>
<reference evidence="2 3" key="1">
    <citation type="submission" date="2015-07" db="EMBL/GenBank/DDBJ databases">
        <title>Acinetobacter yuneri, a novel member of Acinetobacter calcoaceticus-Acinetobacter baumannii complex isolated from clinical specimen.</title>
        <authorList>
            <person name="Yu Y."/>
        </authorList>
    </citation>
    <scope>NUCLEOTIDE SEQUENCE [LARGE SCALE GENOMIC DNA]</scope>
    <source>
        <strain evidence="2 3">A362</strain>
    </source>
</reference>
<dbReference type="AlphaFoldDB" id="A0A1V2URF4"/>
<dbReference type="RefSeq" id="WP_077169973.1">
    <property type="nucleotide sequence ID" value="NZ_LFZS01000019.1"/>
</dbReference>
<protein>
    <recommendedName>
        <fullName evidence="1">FAD-dependent urate hydroxylase HpyO/Asp monooxygenase CreE-like FAD/NAD(P)-binding domain-containing protein</fullName>
    </recommendedName>
</protein>
<evidence type="ECO:0000259" key="1">
    <source>
        <dbReference type="Pfam" id="PF13454"/>
    </source>
</evidence>
<gene>
    <name evidence="2" type="ORF">AC058_16360</name>
</gene>
<dbReference type="EMBL" id="LFZS01000019">
    <property type="protein sequence ID" value="ONN52568.1"/>
    <property type="molecule type" value="Genomic_DNA"/>
</dbReference>
<comment type="caution">
    <text evidence="2">The sequence shown here is derived from an EMBL/GenBank/DDBJ whole genome shotgun (WGS) entry which is preliminary data.</text>
</comment>
<evidence type="ECO:0000313" key="2">
    <source>
        <dbReference type="EMBL" id="ONN52568.1"/>
    </source>
</evidence>
<sequence>MDDITLKKFCIIGMGFSGTCTFISFVKKLLNQEIDHKSCSITLVEMRESLGHGNPYDKDELLAGHLCNNPAHSMSLWDNDFVDWMAKNKNHLMTHYPHLVYKKSLAGESQVFPDPNAFYPRALFGIYLNDRFKKYLELAKLNRIKVEVYNGYEAIDGYEAKGGYNLVIKNQNSNRTIELKGFSKLLLTIGHWTASLLDSEHSLFVKPYPFQKVLIRLNDIMRQDHKPNVLVRGMGPSGVDTVITLFSEGSFATENGAFSSYQKAVTDKNFKAYVASRSGYFPAVRGNKPNYDFKYFTHESFPELQQHLNQVLSLDDILHLLDLELKNATNGEVSFNDLCNLKFANAYEKLKYDLEHQELNDLINMIILKVRRMKFYRYLSSHDKKRYDQEFDHLFIRLAVPIPLENAQKLKCLFEAGLLQSLKLGYNSKPLKIMDSHVQLTDDLGHSFDFDLVVNTISQDFDIYKHPSALVKSLLEQKNIVPNMEDEYNTGGLMLDGFETYKLMENRRGTIKPSEYFYSFGVLTRYWQNERNFSKAIVDAADSVSTDWVELFQKHLSEPIFTPEQLYKIS</sequence>
<accession>A0A1V2URF4</accession>
<name>A0A1V2URF4_9GAMM</name>
<dbReference type="Pfam" id="PF13454">
    <property type="entry name" value="NAD_binding_9"/>
    <property type="match status" value="1"/>
</dbReference>
<keyword evidence="3" id="KW-1185">Reference proteome</keyword>
<feature type="domain" description="FAD-dependent urate hydroxylase HpyO/Asp monooxygenase CreE-like FAD/NAD(P)-binding" evidence="1">
    <location>
        <begin position="11"/>
        <end position="191"/>
    </location>
</feature>
<dbReference type="InterPro" id="IPR052189">
    <property type="entry name" value="L-asp_N-monooxygenase_NS-form"/>
</dbReference>